<proteinExistence type="predicted"/>
<feature type="region of interest" description="Disordered" evidence="1">
    <location>
        <begin position="128"/>
        <end position="184"/>
    </location>
</feature>
<evidence type="ECO:0000313" key="2">
    <source>
        <dbReference type="EMBL" id="CAJ0965770.1"/>
    </source>
</evidence>
<protein>
    <submittedName>
        <fullName evidence="2">Uncharacterized protein</fullName>
    </submittedName>
</protein>
<accession>A0ABN9MJ91</accession>
<keyword evidence="3" id="KW-1185">Reference proteome</keyword>
<gene>
    <name evidence="2" type="ORF">RIMI_LOCUS20606588</name>
</gene>
<evidence type="ECO:0000256" key="1">
    <source>
        <dbReference type="SAM" id="MobiDB-lite"/>
    </source>
</evidence>
<organism evidence="2 3">
    <name type="scientific">Ranitomeya imitator</name>
    <name type="common">mimic poison frog</name>
    <dbReference type="NCBI Taxonomy" id="111125"/>
    <lineage>
        <taxon>Eukaryota</taxon>
        <taxon>Metazoa</taxon>
        <taxon>Chordata</taxon>
        <taxon>Craniata</taxon>
        <taxon>Vertebrata</taxon>
        <taxon>Euteleostomi</taxon>
        <taxon>Amphibia</taxon>
        <taxon>Batrachia</taxon>
        <taxon>Anura</taxon>
        <taxon>Neobatrachia</taxon>
        <taxon>Hyloidea</taxon>
        <taxon>Dendrobatidae</taxon>
        <taxon>Dendrobatinae</taxon>
        <taxon>Ranitomeya</taxon>
    </lineage>
</organism>
<name>A0ABN9MJ91_9NEOB</name>
<dbReference type="Proteomes" id="UP001176940">
    <property type="component" value="Unassembled WGS sequence"/>
</dbReference>
<reference evidence="2" key="1">
    <citation type="submission" date="2023-07" db="EMBL/GenBank/DDBJ databases">
        <authorList>
            <person name="Stuckert A."/>
        </authorList>
    </citation>
    <scope>NUCLEOTIDE SEQUENCE</scope>
</reference>
<comment type="caution">
    <text evidence="2">The sequence shown here is derived from an EMBL/GenBank/DDBJ whole genome shotgun (WGS) entry which is preliminary data.</text>
</comment>
<evidence type="ECO:0000313" key="3">
    <source>
        <dbReference type="Proteomes" id="UP001176940"/>
    </source>
</evidence>
<dbReference type="EMBL" id="CAUEEQ010069507">
    <property type="protein sequence ID" value="CAJ0965770.1"/>
    <property type="molecule type" value="Genomic_DNA"/>
</dbReference>
<feature type="compositionally biased region" description="Acidic residues" evidence="1">
    <location>
        <begin position="134"/>
        <end position="152"/>
    </location>
</feature>
<feature type="compositionally biased region" description="Acidic residues" evidence="1">
    <location>
        <begin position="169"/>
        <end position="184"/>
    </location>
</feature>
<sequence>MEMLTVSDVLLHMATERGDLFKQLVSTSGTHKIPVCGKRTNVSLHIVLTVTTLTSKIFAPKPKPRTRKSAADKKVSFIEANMETLVNPVNQTIDEEKNNEHKSNDHFQHFGGTTDVFSLLMDMVRAEHNKSAEEENISEPLEESVYDEEEEEKSPPAHGQYEDPRFDTSEDEIAEDSEATDTWV</sequence>